<evidence type="ECO:0000313" key="1">
    <source>
        <dbReference type="EMBL" id="KKN26669.1"/>
    </source>
</evidence>
<dbReference type="EMBL" id="LAZR01002702">
    <property type="protein sequence ID" value="KKN26669.1"/>
    <property type="molecule type" value="Genomic_DNA"/>
</dbReference>
<organism evidence="1">
    <name type="scientific">marine sediment metagenome</name>
    <dbReference type="NCBI Taxonomy" id="412755"/>
    <lineage>
        <taxon>unclassified sequences</taxon>
        <taxon>metagenomes</taxon>
        <taxon>ecological metagenomes</taxon>
    </lineage>
</organism>
<name>A0A0F9P971_9ZZZZ</name>
<dbReference type="AlphaFoldDB" id="A0A0F9P971"/>
<protein>
    <submittedName>
        <fullName evidence="1">Uncharacterized protein</fullName>
    </submittedName>
</protein>
<comment type="caution">
    <text evidence="1">The sequence shown here is derived from an EMBL/GenBank/DDBJ whole genome shotgun (WGS) entry which is preliminary data.</text>
</comment>
<gene>
    <name evidence="1" type="ORF">LCGC14_0872360</name>
</gene>
<reference evidence="1" key="1">
    <citation type="journal article" date="2015" name="Nature">
        <title>Complex archaea that bridge the gap between prokaryotes and eukaryotes.</title>
        <authorList>
            <person name="Spang A."/>
            <person name="Saw J.H."/>
            <person name="Jorgensen S.L."/>
            <person name="Zaremba-Niedzwiedzka K."/>
            <person name="Martijn J."/>
            <person name="Lind A.E."/>
            <person name="van Eijk R."/>
            <person name="Schleper C."/>
            <person name="Guy L."/>
            <person name="Ettema T.J."/>
        </authorList>
    </citation>
    <scope>NUCLEOTIDE SEQUENCE</scope>
</reference>
<proteinExistence type="predicted"/>
<sequence length="146" mass="17095">MAEDWSTRELCLSRIVTKFEVCRGFRITASEKLVIFNSVLGTETDPITRGIFGYISQVLTPIVNYMRQLLNQDSGNDPEYMIPYFLDHYTISEDMVEFDLTWEKINAAWIDAPKQGRLMTVLTFDELRRSIWGEEFTYFKIAEPPF</sequence>
<accession>A0A0F9P971</accession>